<accession>A0A099GEB0</accession>
<protein>
    <recommendedName>
        <fullName evidence="2">PepSY domain-containing protein</fullName>
    </recommendedName>
</protein>
<dbReference type="RefSeq" id="WP_036711014.1">
    <property type="nucleotide sequence ID" value="NZ_JRKQ01000079.1"/>
</dbReference>
<keyword evidence="1" id="KW-0732">Signal</keyword>
<name>A0A099GEB0_9RHOB</name>
<proteinExistence type="predicted"/>
<gene>
    <name evidence="3" type="ORF">IX56_13035</name>
</gene>
<feature type="signal peptide" evidence="1">
    <location>
        <begin position="1"/>
        <end position="22"/>
    </location>
</feature>
<dbReference type="AlphaFoldDB" id="A0A099GEB0"/>
<organism evidence="3 4">
    <name type="scientific">Paracoccus sanguinis</name>
    <dbReference type="NCBI Taxonomy" id="1545044"/>
    <lineage>
        <taxon>Bacteria</taxon>
        <taxon>Pseudomonadati</taxon>
        <taxon>Pseudomonadota</taxon>
        <taxon>Alphaproteobacteria</taxon>
        <taxon>Rhodobacterales</taxon>
        <taxon>Paracoccaceae</taxon>
        <taxon>Paracoccus</taxon>
    </lineage>
</organism>
<reference evidence="3 4" key="2">
    <citation type="submission" date="2014-10" db="EMBL/GenBank/DDBJ databases">
        <title>Paracoccus sanguinis sp. nov., isolated from clinical specimens of New York State patients.</title>
        <authorList>
            <person name="Mingle L.A."/>
            <person name="Cole J.A."/>
            <person name="Lapierre P."/>
            <person name="Musser K.A."/>
        </authorList>
    </citation>
    <scope>NUCLEOTIDE SEQUENCE [LARGE SCALE GENOMIC DNA]</scope>
    <source>
        <strain evidence="3 4">5503</strain>
    </source>
</reference>
<dbReference type="Pfam" id="PF13670">
    <property type="entry name" value="PepSY_2"/>
    <property type="match status" value="1"/>
</dbReference>
<evidence type="ECO:0000259" key="2">
    <source>
        <dbReference type="Pfam" id="PF13670"/>
    </source>
</evidence>
<evidence type="ECO:0000313" key="4">
    <source>
        <dbReference type="Proteomes" id="UP000029858"/>
    </source>
</evidence>
<dbReference type="Proteomes" id="UP000029858">
    <property type="component" value="Unassembled WGS sequence"/>
</dbReference>
<dbReference type="InterPro" id="IPR025711">
    <property type="entry name" value="PepSY"/>
</dbReference>
<evidence type="ECO:0000313" key="3">
    <source>
        <dbReference type="EMBL" id="KGJ20937.1"/>
    </source>
</evidence>
<reference evidence="3 4" key="1">
    <citation type="submission" date="2014-09" db="EMBL/GenBank/DDBJ databases">
        <authorList>
            <person name="McGinnis J.M."/>
            <person name="Wolfgang W.J."/>
        </authorList>
    </citation>
    <scope>NUCLEOTIDE SEQUENCE [LARGE SCALE GENOMIC DNA]</scope>
    <source>
        <strain evidence="3 4">5503</strain>
    </source>
</reference>
<comment type="caution">
    <text evidence="3">The sequence shown here is derived from an EMBL/GenBank/DDBJ whole genome shotgun (WGS) entry which is preliminary data.</text>
</comment>
<feature type="chain" id="PRO_5001955494" description="PepSY domain-containing protein" evidence="1">
    <location>
        <begin position="23"/>
        <end position="89"/>
    </location>
</feature>
<evidence type="ECO:0000256" key="1">
    <source>
        <dbReference type="SAM" id="SignalP"/>
    </source>
</evidence>
<feature type="domain" description="PepSY" evidence="2">
    <location>
        <begin position="8"/>
        <end position="86"/>
    </location>
</feature>
<sequence length="89" mass="9405">MRFVPALAVLALALPLAGAAAAADTPPPAGAKRLSEVVTAIETRAGANLAYIDEVSWDDDGYWEVEYYTTAGAKVEEKIDPVSGELRAR</sequence>
<dbReference type="EMBL" id="JRKQ01000079">
    <property type="protein sequence ID" value="KGJ20937.1"/>
    <property type="molecule type" value="Genomic_DNA"/>
</dbReference>